<dbReference type="EMBL" id="JASBWS010000004">
    <property type="protein sequence ID" value="KAJ9116199.1"/>
    <property type="molecule type" value="Genomic_DNA"/>
</dbReference>
<dbReference type="Proteomes" id="UP001230649">
    <property type="component" value="Unassembled WGS sequence"/>
</dbReference>
<proteinExistence type="predicted"/>
<keyword evidence="2" id="KW-1185">Reference proteome</keyword>
<organism evidence="1 2">
    <name type="scientific">Naganishia adeliensis</name>
    <dbReference type="NCBI Taxonomy" id="92952"/>
    <lineage>
        <taxon>Eukaryota</taxon>
        <taxon>Fungi</taxon>
        <taxon>Dikarya</taxon>
        <taxon>Basidiomycota</taxon>
        <taxon>Agaricomycotina</taxon>
        <taxon>Tremellomycetes</taxon>
        <taxon>Filobasidiales</taxon>
        <taxon>Filobasidiaceae</taxon>
        <taxon>Naganishia</taxon>
    </lineage>
</organism>
<accession>A0ACC2WWQ6</accession>
<evidence type="ECO:0000313" key="2">
    <source>
        <dbReference type="Proteomes" id="UP001230649"/>
    </source>
</evidence>
<protein>
    <submittedName>
        <fullName evidence="1">Uncharacterized protein</fullName>
    </submittedName>
</protein>
<sequence length="402" mass="46042">MPVIAILSGEPGYIDPMDLDPAELVFRADDNESEIRSLRQQQKALRTKAHEKDCIIREQLAQIKALRSMHETQTQMTERAIQDTVATTQHAHGQAQHMLELEKENDRFEVEVNDLKERNAAWSTRFMDEILSTKALDQEKEIQLDDALTALLDRDRELAGAEVTLRSQAREIRELTRELQSLREAEQLHQDAMMIAEGSMVNVAVRAQELEVQAISGRKQVEYLRKIVVETKGELKSMEWHMETVHADHAAERKKWAKPSLMVQLEQLRSKRSIAKTDEQPCENPKRKSARVVLGAIDHNLATVESDAEEVAETLFKSNLTLRLFALYAPCRGDDFSILFQLRSRVTRRYQTYECDKTVDKIVVQSELCRDHKISEIDIGLLAVGVFVTAPVFTWKSTRRIG</sequence>
<evidence type="ECO:0000313" key="1">
    <source>
        <dbReference type="EMBL" id="KAJ9116199.1"/>
    </source>
</evidence>
<gene>
    <name evidence="1" type="ORF">QFC20_000879</name>
</gene>
<name>A0ACC2WWQ6_9TREE</name>
<comment type="caution">
    <text evidence="1">The sequence shown here is derived from an EMBL/GenBank/DDBJ whole genome shotgun (WGS) entry which is preliminary data.</text>
</comment>
<reference evidence="1" key="1">
    <citation type="submission" date="2023-04" db="EMBL/GenBank/DDBJ databases">
        <title>Draft Genome sequencing of Naganishia species isolated from polar environments using Oxford Nanopore Technology.</title>
        <authorList>
            <person name="Leo P."/>
            <person name="Venkateswaran K."/>
        </authorList>
    </citation>
    <scope>NUCLEOTIDE SEQUENCE</scope>
    <source>
        <strain evidence="1">MNA-CCFEE 5262</strain>
    </source>
</reference>